<evidence type="ECO:0000313" key="10">
    <source>
        <dbReference type="EMBL" id="MFC5996488.1"/>
    </source>
</evidence>
<comment type="cofactor">
    <cofactor evidence="8">
        <name>Zn(2+)</name>
        <dbReference type="ChEBI" id="CHEBI:29105"/>
    </cofactor>
</comment>
<dbReference type="Pfam" id="PF02219">
    <property type="entry name" value="MTHFR"/>
    <property type="match status" value="1"/>
</dbReference>
<dbReference type="Pfam" id="PF02574">
    <property type="entry name" value="S-methyl_trans"/>
    <property type="match status" value="1"/>
</dbReference>
<protein>
    <submittedName>
        <fullName evidence="10">Homocysteine S-methyltransferase family protein</fullName>
    </submittedName>
</protein>
<dbReference type="PROSITE" id="PS50970">
    <property type="entry name" value="HCY"/>
    <property type="match status" value="1"/>
</dbReference>
<dbReference type="InterPro" id="IPR003171">
    <property type="entry name" value="Mehydrof_redctse-like"/>
</dbReference>
<keyword evidence="8" id="KW-0862">Zinc</keyword>
<keyword evidence="6" id="KW-0274">FAD</keyword>
<dbReference type="PANTHER" id="PTHR11103:SF18">
    <property type="entry name" value="SLR1189 PROTEIN"/>
    <property type="match status" value="1"/>
</dbReference>
<dbReference type="InterPro" id="IPR036589">
    <property type="entry name" value="HCY_dom_sf"/>
</dbReference>
<keyword evidence="5 8" id="KW-0808">Transferase</keyword>
<evidence type="ECO:0000259" key="9">
    <source>
        <dbReference type="PROSITE" id="PS50970"/>
    </source>
</evidence>
<evidence type="ECO:0000256" key="2">
    <source>
        <dbReference type="ARBA" id="ARBA00004777"/>
    </source>
</evidence>
<gene>
    <name evidence="10" type="ORF">ACFQE5_19980</name>
</gene>
<keyword evidence="8" id="KW-0479">Metal-binding</keyword>
<dbReference type="SUPFAM" id="SSF82282">
    <property type="entry name" value="Homocysteine S-methyltransferase"/>
    <property type="match status" value="1"/>
</dbReference>
<organism evidence="10 11">
    <name type="scientific">Pseudonocardia hispaniensis</name>
    <dbReference type="NCBI Taxonomy" id="904933"/>
    <lineage>
        <taxon>Bacteria</taxon>
        <taxon>Bacillati</taxon>
        <taxon>Actinomycetota</taxon>
        <taxon>Actinomycetes</taxon>
        <taxon>Pseudonocardiales</taxon>
        <taxon>Pseudonocardiaceae</taxon>
        <taxon>Pseudonocardia</taxon>
    </lineage>
</organism>
<feature type="binding site" evidence="8">
    <location>
        <position position="277"/>
    </location>
    <ligand>
        <name>Zn(2+)</name>
        <dbReference type="ChEBI" id="CHEBI:29105"/>
    </ligand>
</feature>
<evidence type="ECO:0000256" key="1">
    <source>
        <dbReference type="ARBA" id="ARBA00001974"/>
    </source>
</evidence>
<sequence length="618" mass="64647">MSDRQGAAGRAVFPAGEVVVADGAVGTMLHAAGIPLDQSLSKLNVGRPKLVRDLHAAYVGAGARILQTNTFDANRLRLASAGLADRVTEINIAGARLAREAAEDAPWVKIAGSVGPAMSAALVTRIPDAERASVLREQIAALADWVDLIILETFGEIESLVQAVEVALDECDVPVIAQLTFGDDGRTLRGEEPAEVASVLSEYDLAAIGANCTVGPAVLQEVVAGLASATTLPVSVQPNAGTPRRLGRALRYAHNVDYFAEAAAQLVAKGATIVGGCCGTTPAHTRAMVKSVSGLVPLPQAREQVVERPVVRAAAAPAADPESSPMAWQFPGEFVVLSGTRAPHGEQVAQFVTQGKELIKAGARLLAVIDPDPPATRVNPLAAAVLLRERVEADVILQIETAGRSLSALQADLLGAHALGLRMVLCRTGAPRVVGDYPDPGSLWDVDSVRLIGALSALNDGVDWRGVSTSVRTRFVIGASLRTAAVDKRWELDRAVEKARAGAHFFVTEVIYDVDEALRAIGELRERGVDTPVIAAIAPFGDVATIARRTHENANAAVPSALLPRLRDDDPVERIDLAFEAAEKLAGHAAGILVHGPSHADSGVVGLVSQLSRMGAAR</sequence>
<dbReference type="RefSeq" id="WP_379587177.1">
    <property type="nucleotide sequence ID" value="NZ_JBHSQW010000039.1"/>
</dbReference>
<feature type="domain" description="Hcy-binding" evidence="9">
    <location>
        <begin position="7"/>
        <end position="292"/>
    </location>
</feature>
<evidence type="ECO:0000256" key="6">
    <source>
        <dbReference type="ARBA" id="ARBA00022827"/>
    </source>
</evidence>
<evidence type="ECO:0000256" key="3">
    <source>
        <dbReference type="ARBA" id="ARBA00022603"/>
    </source>
</evidence>
<name>A0ABW1J6J0_9PSEU</name>
<keyword evidence="7" id="KW-0560">Oxidoreductase</keyword>
<dbReference type="Gene3D" id="3.20.20.330">
    <property type="entry name" value="Homocysteine-binding-like domain"/>
    <property type="match status" value="1"/>
</dbReference>
<accession>A0ABW1J6J0</accession>
<dbReference type="Gene3D" id="3.20.20.220">
    <property type="match status" value="1"/>
</dbReference>
<dbReference type="Proteomes" id="UP001596302">
    <property type="component" value="Unassembled WGS sequence"/>
</dbReference>
<evidence type="ECO:0000313" key="11">
    <source>
        <dbReference type="Proteomes" id="UP001596302"/>
    </source>
</evidence>
<comment type="pathway">
    <text evidence="2">One-carbon metabolism; tetrahydrofolate interconversion.</text>
</comment>
<proteinExistence type="predicted"/>
<dbReference type="EMBL" id="JBHSQW010000039">
    <property type="protein sequence ID" value="MFC5996488.1"/>
    <property type="molecule type" value="Genomic_DNA"/>
</dbReference>
<dbReference type="InterPro" id="IPR003726">
    <property type="entry name" value="HCY_dom"/>
</dbReference>
<evidence type="ECO:0000256" key="8">
    <source>
        <dbReference type="PROSITE-ProRule" id="PRU00333"/>
    </source>
</evidence>
<evidence type="ECO:0000256" key="5">
    <source>
        <dbReference type="ARBA" id="ARBA00022679"/>
    </source>
</evidence>
<comment type="caution">
    <text evidence="10">The sequence shown here is derived from an EMBL/GenBank/DDBJ whole genome shotgun (WGS) entry which is preliminary data.</text>
</comment>
<evidence type="ECO:0000256" key="4">
    <source>
        <dbReference type="ARBA" id="ARBA00022630"/>
    </source>
</evidence>
<dbReference type="InterPro" id="IPR029041">
    <property type="entry name" value="FAD-linked_oxidoreductase-like"/>
</dbReference>
<dbReference type="PANTHER" id="PTHR11103">
    <property type="entry name" value="SLR1189 PROTEIN"/>
    <property type="match status" value="1"/>
</dbReference>
<evidence type="ECO:0000256" key="7">
    <source>
        <dbReference type="ARBA" id="ARBA00023002"/>
    </source>
</evidence>
<dbReference type="SUPFAM" id="SSF51730">
    <property type="entry name" value="FAD-linked oxidoreductase"/>
    <property type="match status" value="1"/>
</dbReference>
<keyword evidence="3 8" id="KW-0489">Methyltransferase</keyword>
<reference evidence="11" key="1">
    <citation type="journal article" date="2019" name="Int. J. Syst. Evol. Microbiol.">
        <title>The Global Catalogue of Microorganisms (GCM) 10K type strain sequencing project: providing services to taxonomists for standard genome sequencing and annotation.</title>
        <authorList>
            <consortium name="The Broad Institute Genomics Platform"/>
            <consortium name="The Broad Institute Genome Sequencing Center for Infectious Disease"/>
            <person name="Wu L."/>
            <person name="Ma J."/>
        </authorList>
    </citation>
    <scope>NUCLEOTIDE SEQUENCE [LARGE SCALE GENOMIC DNA]</scope>
    <source>
        <strain evidence="11">CCM 8391</strain>
    </source>
</reference>
<feature type="binding site" evidence="8">
    <location>
        <position position="212"/>
    </location>
    <ligand>
        <name>Zn(2+)</name>
        <dbReference type="ChEBI" id="CHEBI:29105"/>
    </ligand>
</feature>
<keyword evidence="11" id="KW-1185">Reference proteome</keyword>
<comment type="cofactor">
    <cofactor evidence="1">
        <name>FAD</name>
        <dbReference type="ChEBI" id="CHEBI:57692"/>
    </cofactor>
</comment>
<keyword evidence="4" id="KW-0285">Flavoprotein</keyword>
<feature type="binding site" evidence="8">
    <location>
        <position position="278"/>
    </location>
    <ligand>
        <name>Zn(2+)</name>
        <dbReference type="ChEBI" id="CHEBI:29105"/>
    </ligand>
</feature>